<evidence type="ECO:0000313" key="2">
    <source>
        <dbReference type="EMBL" id="TEB38563.1"/>
    </source>
</evidence>
<dbReference type="EMBL" id="QPFP01000002">
    <property type="protein sequence ID" value="TEB38563.1"/>
    <property type="molecule type" value="Genomic_DNA"/>
</dbReference>
<dbReference type="AlphaFoldDB" id="A0A4Y7TWL8"/>
<proteinExistence type="predicted"/>
<gene>
    <name evidence="2" type="ORF">FA13DRAFT_385462</name>
</gene>
<dbReference type="Proteomes" id="UP000298030">
    <property type="component" value="Unassembled WGS sequence"/>
</dbReference>
<reference evidence="2 3" key="1">
    <citation type="journal article" date="2019" name="Nat. Ecol. Evol.">
        <title>Megaphylogeny resolves global patterns of mushroom evolution.</title>
        <authorList>
            <person name="Varga T."/>
            <person name="Krizsan K."/>
            <person name="Foldi C."/>
            <person name="Dima B."/>
            <person name="Sanchez-Garcia M."/>
            <person name="Sanchez-Ramirez S."/>
            <person name="Szollosi G.J."/>
            <person name="Szarkandi J.G."/>
            <person name="Papp V."/>
            <person name="Albert L."/>
            <person name="Andreopoulos W."/>
            <person name="Angelini C."/>
            <person name="Antonin V."/>
            <person name="Barry K.W."/>
            <person name="Bougher N.L."/>
            <person name="Buchanan P."/>
            <person name="Buyck B."/>
            <person name="Bense V."/>
            <person name="Catcheside P."/>
            <person name="Chovatia M."/>
            <person name="Cooper J."/>
            <person name="Damon W."/>
            <person name="Desjardin D."/>
            <person name="Finy P."/>
            <person name="Geml J."/>
            <person name="Haridas S."/>
            <person name="Hughes K."/>
            <person name="Justo A."/>
            <person name="Karasinski D."/>
            <person name="Kautmanova I."/>
            <person name="Kiss B."/>
            <person name="Kocsube S."/>
            <person name="Kotiranta H."/>
            <person name="LaButti K.M."/>
            <person name="Lechner B.E."/>
            <person name="Liimatainen K."/>
            <person name="Lipzen A."/>
            <person name="Lukacs Z."/>
            <person name="Mihaltcheva S."/>
            <person name="Morgado L.N."/>
            <person name="Niskanen T."/>
            <person name="Noordeloos M.E."/>
            <person name="Ohm R.A."/>
            <person name="Ortiz-Santana B."/>
            <person name="Ovrebo C."/>
            <person name="Racz N."/>
            <person name="Riley R."/>
            <person name="Savchenko A."/>
            <person name="Shiryaev A."/>
            <person name="Soop K."/>
            <person name="Spirin V."/>
            <person name="Szebenyi C."/>
            <person name="Tomsovsky M."/>
            <person name="Tulloss R.E."/>
            <person name="Uehling J."/>
            <person name="Grigoriev I.V."/>
            <person name="Vagvolgyi C."/>
            <person name="Papp T."/>
            <person name="Martin F.M."/>
            <person name="Miettinen O."/>
            <person name="Hibbett D.S."/>
            <person name="Nagy L.G."/>
        </authorList>
    </citation>
    <scope>NUCLEOTIDE SEQUENCE [LARGE SCALE GENOMIC DNA]</scope>
    <source>
        <strain evidence="2 3">FP101781</strain>
    </source>
</reference>
<keyword evidence="1" id="KW-0812">Transmembrane</keyword>
<evidence type="ECO:0000313" key="3">
    <source>
        <dbReference type="Proteomes" id="UP000298030"/>
    </source>
</evidence>
<keyword evidence="1" id="KW-0472">Membrane</keyword>
<protein>
    <submittedName>
        <fullName evidence="2">Uncharacterized protein</fullName>
    </submittedName>
</protein>
<keyword evidence="3" id="KW-1185">Reference proteome</keyword>
<evidence type="ECO:0000256" key="1">
    <source>
        <dbReference type="SAM" id="Phobius"/>
    </source>
</evidence>
<name>A0A4Y7TWL8_COPMI</name>
<accession>A0A4Y7TWL8</accession>
<feature type="transmembrane region" description="Helical" evidence="1">
    <location>
        <begin position="25"/>
        <end position="44"/>
    </location>
</feature>
<comment type="caution">
    <text evidence="2">The sequence shown here is derived from an EMBL/GenBank/DDBJ whole genome shotgun (WGS) entry which is preliminary data.</text>
</comment>
<organism evidence="2 3">
    <name type="scientific">Coprinellus micaceus</name>
    <name type="common">Glistening ink-cap mushroom</name>
    <name type="synonym">Coprinus micaceus</name>
    <dbReference type="NCBI Taxonomy" id="71717"/>
    <lineage>
        <taxon>Eukaryota</taxon>
        <taxon>Fungi</taxon>
        <taxon>Dikarya</taxon>
        <taxon>Basidiomycota</taxon>
        <taxon>Agaricomycotina</taxon>
        <taxon>Agaricomycetes</taxon>
        <taxon>Agaricomycetidae</taxon>
        <taxon>Agaricales</taxon>
        <taxon>Agaricineae</taxon>
        <taxon>Psathyrellaceae</taxon>
        <taxon>Coprinellus</taxon>
    </lineage>
</organism>
<sequence length="145" mass="16194">MRLGYRSYTGNARDASSTLCHFQPAVLHGVFPMCATSCLIVVLFDGCIGNLIRRIPRAGTYTREVLVCTRGWGWGKEVMKDGEVQGRFERSSGRVSEQAFTMGRLCLLHSSTQWPVPIFLLSGMLPTHPVLISVSLYYCIYARSI</sequence>
<keyword evidence="1" id="KW-1133">Transmembrane helix</keyword>
<dbReference type="OrthoDB" id="3046318at2759"/>